<evidence type="ECO:0000256" key="2">
    <source>
        <dbReference type="ARBA" id="ARBA00022475"/>
    </source>
</evidence>
<dbReference type="EMBL" id="CACRSP010000003">
    <property type="protein sequence ID" value="VYS97762.1"/>
    <property type="molecule type" value="Genomic_DNA"/>
</dbReference>
<evidence type="ECO:0000256" key="3">
    <source>
        <dbReference type="ARBA" id="ARBA00022692"/>
    </source>
</evidence>
<proteinExistence type="predicted"/>
<dbReference type="GeneID" id="31606621"/>
<dbReference type="Proteomes" id="UP000429211">
    <property type="component" value="Unassembled WGS sequence"/>
</dbReference>
<dbReference type="GO" id="GO:0140359">
    <property type="term" value="F:ABC-type transporter activity"/>
    <property type="evidence" value="ECO:0007669"/>
    <property type="project" value="InterPro"/>
</dbReference>
<dbReference type="EMBL" id="WDPD01000005">
    <property type="protein sequence ID" value="KAB7460754.1"/>
    <property type="molecule type" value="Genomic_DNA"/>
</dbReference>
<dbReference type="PANTHER" id="PTHR30294">
    <property type="entry name" value="MEMBRANE COMPONENT OF ABC TRANSPORTER YHHJ-RELATED"/>
    <property type="match status" value="1"/>
</dbReference>
<evidence type="ECO:0000259" key="7">
    <source>
        <dbReference type="Pfam" id="PF12698"/>
    </source>
</evidence>
<sequence length="431" mass="46027">MNTCKAALRILHARKLYVIIYLVWIGAMMLGISWQIMHASRNADSTTYQPSAAQVAIIDRDADADGLASSLRSYLSTDSEIVDIADDDESLQQAVASNYVDLIAIIPKGFAERYQRYLNEADGSAAQPAIETVVSYTSGSGSLAQLKVNEFLSLTRTSYLGLPSGARNVSDAARTVLDIAKKDIKESSVAVIQAPSNDTDTVKPAASAFASTIKTGLYPLLLVMPICTFLVIGTFNESEIRRRLYASPKRSVSLELQQVATCCMFGLLVCIGYTAAIFLLMTMAGVPFEGLTIANVGLSFVSLLVYTLMAIACGFLLGSVVLSEMAVNGFVNVFGLLTMFTSGMSFAVDMMPAPMIMIGKLLPGWWLCVSIDNVFGLGTASNTGVDYGAWASSIGLVALFGVAFVCLGLALGRIRRTRPTLASPATTQLAK</sequence>
<dbReference type="InterPro" id="IPR013525">
    <property type="entry name" value="ABC2_TM"/>
</dbReference>
<gene>
    <name evidence="9" type="ORF">BDLFYP24_01722</name>
    <name evidence="8" type="ORF">GBB04_06790</name>
</gene>
<feature type="transmembrane region" description="Helical" evidence="6">
    <location>
        <begin position="293"/>
        <end position="317"/>
    </location>
</feature>
<organism evidence="9">
    <name type="scientific">Bifidobacterium dentium</name>
    <dbReference type="NCBI Taxonomy" id="1689"/>
    <lineage>
        <taxon>Bacteria</taxon>
        <taxon>Bacillati</taxon>
        <taxon>Actinomycetota</taxon>
        <taxon>Actinomycetes</taxon>
        <taxon>Bifidobacteriales</taxon>
        <taxon>Bifidobacteriaceae</taxon>
        <taxon>Bifidobacterium</taxon>
    </lineage>
</organism>
<reference evidence="8 10" key="1">
    <citation type="journal article" date="2019" name="Nat. Med.">
        <title>A library of human gut bacterial isolates paired with longitudinal multiomics data enables mechanistic microbiome research.</title>
        <authorList>
            <person name="Poyet M."/>
            <person name="Groussin M."/>
            <person name="Gibbons S.M."/>
            <person name="Avila-Pacheco J."/>
            <person name="Jiang X."/>
            <person name="Kearney S.M."/>
            <person name="Perrotta A.R."/>
            <person name="Berdy B."/>
            <person name="Zhao S."/>
            <person name="Lieberman T.D."/>
            <person name="Swanson P.K."/>
            <person name="Smith M."/>
            <person name="Roesemann S."/>
            <person name="Alexander J.E."/>
            <person name="Rich S.A."/>
            <person name="Livny J."/>
            <person name="Vlamakis H."/>
            <person name="Clish C."/>
            <person name="Bullock K."/>
            <person name="Deik A."/>
            <person name="Scott J."/>
            <person name="Pierce K.A."/>
            <person name="Xavier R.J."/>
            <person name="Alm E.J."/>
        </authorList>
    </citation>
    <scope>NUCLEOTIDE SEQUENCE [LARGE SCALE GENOMIC DNA]</scope>
    <source>
        <strain evidence="8 10">BIOML-A2</strain>
    </source>
</reference>
<evidence type="ECO:0000313" key="10">
    <source>
        <dbReference type="Proteomes" id="UP000429211"/>
    </source>
</evidence>
<keyword evidence="3 6" id="KW-0812">Transmembrane</keyword>
<keyword evidence="5 6" id="KW-0472">Membrane</keyword>
<evidence type="ECO:0000256" key="5">
    <source>
        <dbReference type="ARBA" id="ARBA00023136"/>
    </source>
</evidence>
<keyword evidence="2" id="KW-1003">Cell membrane</keyword>
<dbReference type="PANTHER" id="PTHR30294:SF29">
    <property type="entry name" value="MULTIDRUG ABC TRANSPORTER PERMEASE YBHS-RELATED"/>
    <property type="match status" value="1"/>
</dbReference>
<dbReference type="AlphaFoldDB" id="A0A6N2SXR2"/>
<reference evidence="9" key="2">
    <citation type="submission" date="2019-11" db="EMBL/GenBank/DDBJ databases">
        <authorList>
            <person name="Feng L."/>
        </authorList>
    </citation>
    <scope>NUCLEOTIDE SEQUENCE</scope>
    <source>
        <strain evidence="9">BdentiumLFYP24</strain>
    </source>
</reference>
<feature type="transmembrane region" description="Helical" evidence="6">
    <location>
        <begin position="256"/>
        <end position="281"/>
    </location>
</feature>
<feature type="transmembrane region" description="Helical" evidence="6">
    <location>
        <begin position="216"/>
        <end position="235"/>
    </location>
</feature>
<dbReference type="GO" id="GO:0005886">
    <property type="term" value="C:plasma membrane"/>
    <property type="evidence" value="ECO:0007669"/>
    <property type="project" value="UniProtKB-SubCell"/>
</dbReference>
<dbReference type="Pfam" id="PF12698">
    <property type="entry name" value="ABC2_membrane_3"/>
    <property type="match status" value="1"/>
</dbReference>
<protein>
    <submittedName>
        <fullName evidence="8">ABC transporter permease</fullName>
    </submittedName>
    <submittedName>
        <fullName evidence="9">ABC-2 family transporter protein</fullName>
    </submittedName>
</protein>
<evidence type="ECO:0000256" key="6">
    <source>
        <dbReference type="SAM" id="Phobius"/>
    </source>
</evidence>
<name>A0A6N2SXR2_9BIFI</name>
<keyword evidence="4 6" id="KW-1133">Transmembrane helix</keyword>
<evidence type="ECO:0000256" key="1">
    <source>
        <dbReference type="ARBA" id="ARBA00004651"/>
    </source>
</evidence>
<evidence type="ECO:0000256" key="4">
    <source>
        <dbReference type="ARBA" id="ARBA00022989"/>
    </source>
</evidence>
<dbReference type="Gene3D" id="3.40.1710.10">
    <property type="entry name" value="abc type-2 transporter like domain"/>
    <property type="match status" value="1"/>
</dbReference>
<feature type="transmembrane region" description="Helical" evidence="6">
    <location>
        <begin position="387"/>
        <end position="411"/>
    </location>
</feature>
<dbReference type="RefSeq" id="WP_003839597.1">
    <property type="nucleotide sequence ID" value="NZ_CABKPB010000001.1"/>
</dbReference>
<accession>A0A6N2SXR2</accession>
<feature type="transmembrane region" description="Helical" evidence="6">
    <location>
        <begin position="16"/>
        <end position="37"/>
    </location>
</feature>
<evidence type="ECO:0000313" key="9">
    <source>
        <dbReference type="EMBL" id="VYS97762.1"/>
    </source>
</evidence>
<feature type="transmembrane region" description="Helical" evidence="6">
    <location>
        <begin position="329"/>
        <end position="348"/>
    </location>
</feature>
<feature type="domain" description="ABC-2 type transporter transmembrane" evidence="7">
    <location>
        <begin position="19"/>
        <end position="409"/>
    </location>
</feature>
<evidence type="ECO:0000313" key="8">
    <source>
        <dbReference type="EMBL" id="KAB7460754.1"/>
    </source>
</evidence>
<comment type="subcellular location">
    <subcellularLocation>
        <location evidence="1">Cell membrane</location>
        <topology evidence="1">Multi-pass membrane protein</topology>
    </subcellularLocation>
</comment>
<dbReference type="InterPro" id="IPR051449">
    <property type="entry name" value="ABC-2_transporter_component"/>
</dbReference>